<protein>
    <submittedName>
        <fullName evidence="2">Uncharacterized protein</fullName>
    </submittedName>
</protein>
<accession>A0A4W5NUT9</accession>
<dbReference type="STRING" id="62062.ENSHHUP00000053633"/>
<dbReference type="Ensembl" id="ENSHHUT00000055504.1">
    <property type="protein sequence ID" value="ENSHHUP00000053633.1"/>
    <property type="gene ID" value="ENSHHUG00000032204.1"/>
</dbReference>
<dbReference type="Proteomes" id="UP000314982">
    <property type="component" value="Unassembled WGS sequence"/>
</dbReference>
<evidence type="ECO:0000256" key="1">
    <source>
        <dbReference type="SAM" id="MobiDB-lite"/>
    </source>
</evidence>
<feature type="region of interest" description="Disordered" evidence="1">
    <location>
        <begin position="1"/>
        <end position="56"/>
    </location>
</feature>
<proteinExistence type="predicted"/>
<keyword evidence="3" id="KW-1185">Reference proteome</keyword>
<feature type="compositionally biased region" description="Basic and acidic residues" evidence="1">
    <location>
        <begin position="37"/>
        <end position="54"/>
    </location>
</feature>
<organism evidence="2 3">
    <name type="scientific">Hucho hucho</name>
    <name type="common">huchen</name>
    <dbReference type="NCBI Taxonomy" id="62062"/>
    <lineage>
        <taxon>Eukaryota</taxon>
        <taxon>Metazoa</taxon>
        <taxon>Chordata</taxon>
        <taxon>Craniata</taxon>
        <taxon>Vertebrata</taxon>
        <taxon>Euteleostomi</taxon>
        <taxon>Actinopterygii</taxon>
        <taxon>Neopterygii</taxon>
        <taxon>Teleostei</taxon>
        <taxon>Protacanthopterygii</taxon>
        <taxon>Salmoniformes</taxon>
        <taxon>Salmonidae</taxon>
        <taxon>Salmoninae</taxon>
        <taxon>Hucho</taxon>
    </lineage>
</organism>
<reference evidence="3" key="1">
    <citation type="submission" date="2018-06" db="EMBL/GenBank/DDBJ databases">
        <title>Genome assembly of Danube salmon.</title>
        <authorList>
            <person name="Macqueen D.J."/>
            <person name="Gundappa M.K."/>
        </authorList>
    </citation>
    <scope>NUCLEOTIDE SEQUENCE [LARGE SCALE GENOMIC DNA]</scope>
</reference>
<reference evidence="2" key="2">
    <citation type="submission" date="2025-08" db="UniProtKB">
        <authorList>
            <consortium name="Ensembl"/>
        </authorList>
    </citation>
    <scope>IDENTIFICATION</scope>
</reference>
<reference evidence="2" key="3">
    <citation type="submission" date="2025-09" db="UniProtKB">
        <authorList>
            <consortium name="Ensembl"/>
        </authorList>
    </citation>
    <scope>IDENTIFICATION</scope>
</reference>
<dbReference type="AlphaFoldDB" id="A0A4W5NUT9"/>
<evidence type="ECO:0000313" key="2">
    <source>
        <dbReference type="Ensembl" id="ENSHHUP00000053633.1"/>
    </source>
</evidence>
<name>A0A4W5NUT9_9TELE</name>
<evidence type="ECO:0000313" key="3">
    <source>
        <dbReference type="Proteomes" id="UP000314982"/>
    </source>
</evidence>
<dbReference type="GeneTree" id="ENSGT01140000284269"/>
<sequence>MLKLEGGYSPQGCSRGIHNREKLEGGYSPQGCSRGIHNRDKPAEPIRPEIKPRGDPCVIQAPKPLPLIHRPSGDEPLVRLQQLAESSQERAYLGREDVKIGTSCKNGGCSKVEYYSSSYSHHFPVCRGYQEFTSQGSESSSVVEG</sequence>